<evidence type="ECO:0000259" key="2">
    <source>
        <dbReference type="Pfam" id="PF12090"/>
    </source>
</evidence>
<feature type="domain" description="Spt20-like SEP" evidence="2">
    <location>
        <begin position="75"/>
        <end position="253"/>
    </location>
</feature>
<dbReference type="GO" id="GO:0003712">
    <property type="term" value="F:transcription coregulator activity"/>
    <property type="evidence" value="ECO:0007669"/>
    <property type="project" value="InterPro"/>
</dbReference>
<gene>
    <name evidence="3" type="ORF">G7K_2024-t1</name>
</gene>
<sequence>MKAPKPKATKVPAHASKIPAGTPQNKSLMERRKTKGGATPMGGVGAIDPALRMQQKMPPPNTPPTTKNILERYKDAPPSLIIHLHQQHFRFEQQDGNFQYNSPMKSILEHIRLETIPPDCVEVFRDARIRFYEGCLIVQIKDHRPLKHTPQLNIQAPAPPPSNEHITPSPHINASQPPQRPASSTGPERTYTTVLHPTAESLWADMCLMSDYTDPRVNDDFSLRMESLVLLATSPPLHLDPLPHPSALPSLLKSILPLAPPPPTRKKRTSHALQDEEAEREEEERLMLIMDEKYGVGAASGGGRSGKGKKREFQPAFGRMAFVEAWRKKQKARIASTQAGRPNTAAAQAQAQAANAAQAGGQGQGVGQAAAAAQAAQAAQIQAQIAQQQAQAQAQAQVQAQAQAQAHLAAQQGGTPLHLPGQPAAGVPGVPVVAGPGTPGTALSAQEAARAHQAAIARARANMGQPIPGAGPGVGVGASAAQAQGALANMTIQQLQDVVAVQRSRGIPIPPAIQARLNAALQAQAQVQAAQAAGLGVVKREG</sequence>
<reference evidence="3 4" key="1">
    <citation type="journal article" date="2011" name="J. Gen. Appl. Microbiol.">
        <title>Draft genome sequencing of the enigmatic yeast Saitoella complicata.</title>
        <authorList>
            <person name="Nishida H."/>
            <person name="Hamamoto M."/>
            <person name="Sugiyama J."/>
        </authorList>
    </citation>
    <scope>NUCLEOTIDE SEQUENCE [LARGE SCALE GENOMIC DNA]</scope>
    <source>
        <strain evidence="3 4">NRRL Y-17804</strain>
    </source>
</reference>
<dbReference type="EMBL" id="BACD03000011">
    <property type="protein sequence ID" value="GAO47826.1"/>
    <property type="molecule type" value="Genomic_DNA"/>
</dbReference>
<reference evidence="3 4" key="3">
    <citation type="journal article" date="2015" name="Genome Announc.">
        <title>Draft Genome Sequence of the Archiascomycetous Yeast Saitoella complicata.</title>
        <authorList>
            <person name="Yamauchi K."/>
            <person name="Kondo S."/>
            <person name="Hamamoto M."/>
            <person name="Takahashi Y."/>
            <person name="Ogura Y."/>
            <person name="Hayashi T."/>
            <person name="Nishida H."/>
        </authorList>
    </citation>
    <scope>NUCLEOTIDE SEQUENCE [LARGE SCALE GENOMIC DNA]</scope>
    <source>
        <strain evidence="3 4">NRRL Y-17804</strain>
    </source>
</reference>
<protein>
    <recommendedName>
        <fullName evidence="2">Spt20-like SEP domain-containing protein</fullName>
    </recommendedName>
</protein>
<organism evidence="3 4">
    <name type="scientific">Saitoella complicata (strain BCRC 22490 / CBS 7301 / JCM 7358 / NBRC 10748 / NRRL Y-17804)</name>
    <dbReference type="NCBI Taxonomy" id="698492"/>
    <lineage>
        <taxon>Eukaryota</taxon>
        <taxon>Fungi</taxon>
        <taxon>Dikarya</taxon>
        <taxon>Ascomycota</taxon>
        <taxon>Taphrinomycotina</taxon>
        <taxon>Taphrinomycotina incertae sedis</taxon>
        <taxon>Saitoella</taxon>
    </lineage>
</organism>
<dbReference type="InterPro" id="IPR046468">
    <property type="entry name" value="Spt20-like_SEP"/>
</dbReference>
<evidence type="ECO:0000256" key="1">
    <source>
        <dbReference type="SAM" id="MobiDB-lite"/>
    </source>
</evidence>
<feature type="region of interest" description="Disordered" evidence="1">
    <location>
        <begin position="1"/>
        <end position="43"/>
    </location>
</feature>
<name>A0A0E9NDL7_SAICN</name>
<dbReference type="GO" id="GO:0000124">
    <property type="term" value="C:SAGA complex"/>
    <property type="evidence" value="ECO:0007669"/>
    <property type="project" value="InterPro"/>
</dbReference>
<reference evidence="3 4" key="2">
    <citation type="journal article" date="2014" name="J. Gen. Appl. Microbiol.">
        <title>The early diverging ascomycetous budding yeast Saitoella complicata has three histone deacetylases belonging to the Clr6, Hos2, and Rpd3 lineages.</title>
        <authorList>
            <person name="Nishida H."/>
            <person name="Matsumoto T."/>
            <person name="Kondo S."/>
            <person name="Hamamoto M."/>
            <person name="Yoshikawa H."/>
        </authorList>
    </citation>
    <scope>NUCLEOTIDE SEQUENCE [LARGE SCALE GENOMIC DNA]</scope>
    <source>
        <strain evidence="3 4">NRRL Y-17804</strain>
    </source>
</reference>
<dbReference type="InterPro" id="IPR021950">
    <property type="entry name" value="Spt20"/>
</dbReference>
<evidence type="ECO:0000313" key="4">
    <source>
        <dbReference type="Proteomes" id="UP000033140"/>
    </source>
</evidence>
<comment type="caution">
    <text evidence="3">The sequence shown here is derived from an EMBL/GenBank/DDBJ whole genome shotgun (WGS) entry which is preliminary data.</text>
</comment>
<dbReference type="STRING" id="698492.A0A0E9NDL7"/>
<feature type="region of interest" description="Disordered" evidence="1">
    <location>
        <begin position="413"/>
        <end position="432"/>
    </location>
</feature>
<dbReference type="AlphaFoldDB" id="A0A0E9NDL7"/>
<dbReference type="GO" id="GO:0006357">
    <property type="term" value="P:regulation of transcription by RNA polymerase II"/>
    <property type="evidence" value="ECO:0007669"/>
    <property type="project" value="TreeGrafter"/>
</dbReference>
<dbReference type="Proteomes" id="UP000033140">
    <property type="component" value="Unassembled WGS sequence"/>
</dbReference>
<feature type="compositionally biased region" description="Polar residues" evidence="1">
    <location>
        <begin position="164"/>
        <end position="190"/>
    </location>
</feature>
<evidence type="ECO:0000313" key="3">
    <source>
        <dbReference type="EMBL" id="GAO47826.1"/>
    </source>
</evidence>
<dbReference type="PANTHER" id="PTHR13526">
    <property type="entry name" value="TRANSCRIPTION FACTOR SPT20 HOMOLOG"/>
    <property type="match status" value="1"/>
</dbReference>
<dbReference type="Pfam" id="PF12090">
    <property type="entry name" value="Spt20_SEP"/>
    <property type="match status" value="1"/>
</dbReference>
<feature type="region of interest" description="Disordered" evidence="1">
    <location>
        <begin position="148"/>
        <end position="190"/>
    </location>
</feature>
<proteinExistence type="predicted"/>
<accession>A0A0E9NDL7</accession>
<feature type="region of interest" description="Disordered" evidence="1">
    <location>
        <begin position="259"/>
        <end position="279"/>
    </location>
</feature>
<keyword evidence="4" id="KW-1185">Reference proteome</keyword>
<dbReference type="PANTHER" id="PTHR13526:SF8">
    <property type="entry name" value="TRANSCRIPTION FACTOR SPT20 HOMOLOG"/>
    <property type="match status" value="1"/>
</dbReference>
<dbReference type="OMA" id="RMELIPP"/>